<protein>
    <recommendedName>
        <fullName evidence="4">Integral membrane protein</fullName>
    </recommendedName>
</protein>
<evidence type="ECO:0008006" key="4">
    <source>
        <dbReference type="Google" id="ProtNLM"/>
    </source>
</evidence>
<reference evidence="2 3" key="1">
    <citation type="journal article" date="2016" name="Arch. Microbiol.">
        <title>Streptomyces zhihengii sp. nov., isolated from rhizospheric soil of Psammosilene tunicoides.</title>
        <authorList>
            <person name="Huang M.J."/>
            <person name="Fei J.J."/>
            <person name="Salam N."/>
            <person name="Kim C.J."/>
            <person name="Hozzein W.N."/>
            <person name="Xiao M."/>
            <person name="Huang H.Q."/>
            <person name="Li W.J."/>
        </authorList>
    </citation>
    <scope>NUCLEOTIDE SEQUENCE [LARGE SCALE GENOMIC DNA]</scope>
    <source>
        <strain evidence="2 3">YIM T102</strain>
    </source>
</reference>
<evidence type="ECO:0000313" key="2">
    <source>
        <dbReference type="EMBL" id="MBM9624451.1"/>
    </source>
</evidence>
<keyword evidence="1" id="KW-0472">Membrane</keyword>
<evidence type="ECO:0000313" key="3">
    <source>
        <dbReference type="Proteomes" id="UP000664109"/>
    </source>
</evidence>
<dbReference type="Proteomes" id="UP000664109">
    <property type="component" value="Unassembled WGS sequence"/>
</dbReference>
<dbReference type="RefSeq" id="WP_205378643.1">
    <property type="nucleotide sequence ID" value="NZ_JAFEJA010000003.1"/>
</dbReference>
<name>A0ABS2V3N8_9ACTN</name>
<proteinExistence type="predicted"/>
<keyword evidence="1" id="KW-0812">Transmembrane</keyword>
<sequence>MTTQQPSRALAREAAGLLMTATGAFGALVALGALHWALGAAAFGATITFLGLSYKPRTGAPRWTLRLRAAVGVGYGFVTGGAFTISPALGWLSIAGAVAGAGWWLATGSEGA</sequence>
<gene>
    <name evidence="2" type="ORF">JE024_38525</name>
</gene>
<keyword evidence="1" id="KW-1133">Transmembrane helix</keyword>
<dbReference type="EMBL" id="JAFEJA010000003">
    <property type="protein sequence ID" value="MBM9624451.1"/>
    <property type="molecule type" value="Genomic_DNA"/>
</dbReference>
<organism evidence="2 3">
    <name type="scientific">Streptomyces zhihengii</name>
    <dbReference type="NCBI Taxonomy" id="1818004"/>
    <lineage>
        <taxon>Bacteria</taxon>
        <taxon>Bacillati</taxon>
        <taxon>Actinomycetota</taxon>
        <taxon>Actinomycetes</taxon>
        <taxon>Kitasatosporales</taxon>
        <taxon>Streptomycetaceae</taxon>
        <taxon>Streptomyces</taxon>
    </lineage>
</organism>
<geneLocation type="plasmid" evidence="2">
    <name>unnamed1</name>
</geneLocation>
<keyword evidence="2" id="KW-0614">Plasmid</keyword>
<comment type="caution">
    <text evidence="2">The sequence shown here is derived from an EMBL/GenBank/DDBJ whole genome shotgun (WGS) entry which is preliminary data.</text>
</comment>
<evidence type="ECO:0000256" key="1">
    <source>
        <dbReference type="SAM" id="Phobius"/>
    </source>
</evidence>
<accession>A0ABS2V3N8</accession>
<keyword evidence="3" id="KW-1185">Reference proteome</keyword>
<feature type="transmembrane region" description="Helical" evidence="1">
    <location>
        <begin position="36"/>
        <end position="53"/>
    </location>
</feature>